<name>A0A6G1KXR2_9PEZI</name>
<feature type="binding site" evidence="11">
    <location>
        <position position="374"/>
    </location>
    <ligand>
        <name>homogentisate</name>
        <dbReference type="ChEBI" id="CHEBI:16169"/>
    </ligand>
</feature>
<evidence type="ECO:0000256" key="5">
    <source>
        <dbReference type="ARBA" id="ARBA00022723"/>
    </source>
</evidence>
<sequence length="490" mass="54467">MMRQHTSAGASAQDAYLTQPTSHDPYRYQQGFGNRFASEAISGVLPQARNAPQNVKYDLYSEQLNGSAFVAPRAAIQNVWMYRIRPSVAHGGIQLSEGLNTKIQSCFLPVNEKIAYTASEQAWDPFSLPDNSQSIDFVEGLQTIGGNGDPTLKDGLAVHIYSANTSMHHTAFCSNDGDMLILPQTGHLDVQTELGRMMVRPGELAVIQAGIRFKVSLPDGPSRGYIQEVFGTHWELPELGPFGSNGMAYPRDFETPVAAFDIDTSDWTIHYKLAGRLHSCHQKHTPFDVVAWHGNYAPYKYAIEKFVNMACVEKEQADPTIYCVLRAPSKVPGISISDLLAFTPRWSTTTNTFRPPYYHRNMSTEVMGVIYGQWRAPLQPGGLTYEGSFMPHGESYKTWKAATTQELQPTRIMEGTMAFMMHMSVPFLLTKHALNGTGCLQPQDDGKWDDLQAPFLDHLHEIDRVLVAAGRQPLNSLESRPPQTNGGHSE</sequence>
<dbReference type="Gene3D" id="2.60.120.10">
    <property type="entry name" value="Jelly Rolls"/>
    <property type="match status" value="1"/>
</dbReference>
<gene>
    <name evidence="14" type="ORF">EJ03DRAFT_300730</name>
</gene>
<dbReference type="GO" id="GO:0046872">
    <property type="term" value="F:metal ion binding"/>
    <property type="evidence" value="ECO:0007669"/>
    <property type="project" value="UniProtKB-KW"/>
</dbReference>
<evidence type="ECO:0000313" key="14">
    <source>
        <dbReference type="EMBL" id="KAF2765112.1"/>
    </source>
</evidence>
<dbReference type="InterPro" id="IPR046451">
    <property type="entry name" value="HgmA_C"/>
</dbReference>
<comment type="pathway">
    <text evidence="2">Amino-acid degradation; L-phenylalanine degradation; acetoacetate and fumarate from L-phenylalanine: step 4/6.</text>
</comment>
<dbReference type="CDD" id="cd07000">
    <property type="entry name" value="cupin_HGO_N"/>
    <property type="match status" value="1"/>
</dbReference>
<feature type="domain" description="Homogentisate 1,2-dioxygenase C-terminal" evidence="12">
    <location>
        <begin position="305"/>
        <end position="453"/>
    </location>
</feature>
<evidence type="ECO:0000259" key="12">
    <source>
        <dbReference type="Pfam" id="PF04209"/>
    </source>
</evidence>
<evidence type="ECO:0000256" key="6">
    <source>
        <dbReference type="ARBA" id="ARBA00022878"/>
    </source>
</evidence>
<accession>A0A6G1KXR2</accession>
<keyword evidence="9 11" id="KW-0408">Iron</keyword>
<comment type="cofactor">
    <cofactor evidence="1 11">
        <name>Fe cation</name>
        <dbReference type="ChEBI" id="CHEBI:24875"/>
    </cofactor>
</comment>
<dbReference type="EC" id="1.13.11.5" evidence="4"/>
<feature type="domain" description="Homogentisate 1,2-dioxygenase N-terminal" evidence="13">
    <location>
        <begin position="27"/>
        <end position="302"/>
    </location>
</feature>
<dbReference type="PANTHER" id="PTHR11056:SF0">
    <property type="entry name" value="HOMOGENTISATE 1,2-DIOXYGENASE"/>
    <property type="match status" value="1"/>
</dbReference>
<evidence type="ECO:0000256" key="9">
    <source>
        <dbReference type="ARBA" id="ARBA00023004"/>
    </source>
</evidence>
<organism evidence="14 15">
    <name type="scientific">Teratosphaeria nubilosa</name>
    <dbReference type="NCBI Taxonomy" id="161662"/>
    <lineage>
        <taxon>Eukaryota</taxon>
        <taxon>Fungi</taxon>
        <taxon>Dikarya</taxon>
        <taxon>Ascomycota</taxon>
        <taxon>Pezizomycotina</taxon>
        <taxon>Dothideomycetes</taxon>
        <taxon>Dothideomycetidae</taxon>
        <taxon>Mycosphaerellales</taxon>
        <taxon>Teratosphaeriaceae</taxon>
        <taxon>Teratosphaeria</taxon>
    </lineage>
</organism>
<dbReference type="PANTHER" id="PTHR11056">
    <property type="entry name" value="HOMOGENTISATE 1,2-DIOXYGENASE"/>
    <property type="match status" value="1"/>
</dbReference>
<evidence type="ECO:0000256" key="10">
    <source>
        <dbReference type="ARBA" id="ARBA00023232"/>
    </source>
</evidence>
<feature type="binding site" evidence="11">
    <location>
        <position position="365"/>
    </location>
    <ligand>
        <name>Fe cation</name>
        <dbReference type="ChEBI" id="CHEBI:24875"/>
    </ligand>
</feature>
<dbReference type="GO" id="GO:0006559">
    <property type="term" value="P:L-phenylalanine catabolic process"/>
    <property type="evidence" value="ECO:0007669"/>
    <property type="project" value="UniProtKB-UniPathway"/>
</dbReference>
<feature type="binding site" evidence="11">
    <location>
        <position position="359"/>
    </location>
    <ligand>
        <name>Fe cation</name>
        <dbReference type="ChEBI" id="CHEBI:24875"/>
    </ligand>
</feature>
<dbReference type="Proteomes" id="UP000799436">
    <property type="component" value="Unassembled WGS sequence"/>
</dbReference>
<dbReference type="InterPro" id="IPR046452">
    <property type="entry name" value="HgmA_N"/>
</dbReference>
<evidence type="ECO:0000256" key="11">
    <source>
        <dbReference type="PIRSR" id="PIRSR605708-2"/>
    </source>
</evidence>
<evidence type="ECO:0000256" key="3">
    <source>
        <dbReference type="ARBA" id="ARBA00007757"/>
    </source>
</evidence>
<proteinExistence type="inferred from homology"/>
<feature type="binding site" evidence="11">
    <location>
        <position position="392"/>
    </location>
    <ligand>
        <name>homogentisate</name>
        <dbReference type="ChEBI" id="CHEBI:16169"/>
    </ligand>
</feature>
<dbReference type="InterPro" id="IPR011051">
    <property type="entry name" value="RmlC_Cupin_sf"/>
</dbReference>
<dbReference type="InterPro" id="IPR014710">
    <property type="entry name" value="RmlC-like_jellyroll"/>
</dbReference>
<keyword evidence="15" id="KW-1185">Reference proteome</keyword>
<dbReference type="UniPathway" id="UPA00139">
    <property type="reaction ID" value="UER00339"/>
</dbReference>
<dbReference type="OrthoDB" id="1689029at2759"/>
<feature type="binding site" evidence="11">
    <location>
        <position position="392"/>
    </location>
    <ligand>
        <name>Fe cation</name>
        <dbReference type="ChEBI" id="CHEBI:24875"/>
    </ligand>
</feature>
<evidence type="ECO:0000256" key="2">
    <source>
        <dbReference type="ARBA" id="ARBA00004704"/>
    </source>
</evidence>
<dbReference type="InterPro" id="IPR005708">
    <property type="entry name" value="Homogentis_dOase"/>
</dbReference>
<dbReference type="AlphaFoldDB" id="A0A6G1KXR2"/>
<keyword evidence="5 11" id="KW-0479">Metal-binding</keyword>
<evidence type="ECO:0000256" key="4">
    <source>
        <dbReference type="ARBA" id="ARBA00013127"/>
    </source>
</evidence>
<evidence type="ECO:0000313" key="15">
    <source>
        <dbReference type="Proteomes" id="UP000799436"/>
    </source>
</evidence>
<dbReference type="FunFam" id="2.60.120.10:FF:000034">
    <property type="entry name" value="Homogentisate 1,2-dioxygenase"/>
    <property type="match status" value="1"/>
</dbReference>
<reference evidence="14" key="1">
    <citation type="journal article" date="2020" name="Stud. Mycol.">
        <title>101 Dothideomycetes genomes: a test case for predicting lifestyles and emergence of pathogens.</title>
        <authorList>
            <person name="Haridas S."/>
            <person name="Albert R."/>
            <person name="Binder M."/>
            <person name="Bloem J."/>
            <person name="Labutti K."/>
            <person name="Salamov A."/>
            <person name="Andreopoulos B."/>
            <person name="Baker S."/>
            <person name="Barry K."/>
            <person name="Bills G."/>
            <person name="Bluhm B."/>
            <person name="Cannon C."/>
            <person name="Castanera R."/>
            <person name="Culley D."/>
            <person name="Daum C."/>
            <person name="Ezra D."/>
            <person name="Gonzalez J."/>
            <person name="Henrissat B."/>
            <person name="Kuo A."/>
            <person name="Liang C."/>
            <person name="Lipzen A."/>
            <person name="Lutzoni F."/>
            <person name="Magnuson J."/>
            <person name="Mondo S."/>
            <person name="Nolan M."/>
            <person name="Ohm R."/>
            <person name="Pangilinan J."/>
            <person name="Park H.-J."/>
            <person name="Ramirez L."/>
            <person name="Alfaro M."/>
            <person name="Sun H."/>
            <person name="Tritt A."/>
            <person name="Yoshinaga Y."/>
            <person name="Zwiers L.-H."/>
            <person name="Turgeon B."/>
            <person name="Goodwin S."/>
            <person name="Spatafora J."/>
            <person name="Crous P."/>
            <person name="Grigoriev I."/>
        </authorList>
    </citation>
    <scope>NUCLEOTIDE SEQUENCE</scope>
    <source>
        <strain evidence="14">CBS 116005</strain>
    </source>
</reference>
<keyword evidence="6" id="KW-0828">Tyrosine catabolism</keyword>
<keyword evidence="8" id="KW-0560">Oxidoreductase</keyword>
<dbReference type="GO" id="GO:0004411">
    <property type="term" value="F:homogentisate 1,2-dioxygenase activity"/>
    <property type="evidence" value="ECO:0007669"/>
    <property type="project" value="UniProtKB-EC"/>
</dbReference>
<evidence type="ECO:0000256" key="1">
    <source>
        <dbReference type="ARBA" id="ARBA00001962"/>
    </source>
</evidence>
<keyword evidence="10" id="KW-0585">Phenylalanine catabolism</keyword>
<evidence type="ECO:0000256" key="8">
    <source>
        <dbReference type="ARBA" id="ARBA00023002"/>
    </source>
</evidence>
<dbReference type="EMBL" id="ML995900">
    <property type="protein sequence ID" value="KAF2765112.1"/>
    <property type="molecule type" value="Genomic_DNA"/>
</dbReference>
<dbReference type="GO" id="GO:0006572">
    <property type="term" value="P:L-tyrosine catabolic process"/>
    <property type="evidence" value="ECO:0007669"/>
    <property type="project" value="UniProtKB-KW"/>
</dbReference>
<dbReference type="Pfam" id="PF20510">
    <property type="entry name" value="HgmA_N"/>
    <property type="match status" value="1"/>
</dbReference>
<dbReference type="GO" id="GO:0005737">
    <property type="term" value="C:cytoplasm"/>
    <property type="evidence" value="ECO:0007669"/>
    <property type="project" value="TreeGrafter"/>
</dbReference>
<dbReference type="Pfam" id="PF04209">
    <property type="entry name" value="HgmA_C"/>
    <property type="match status" value="1"/>
</dbReference>
<comment type="similarity">
    <text evidence="3">Belongs to the homogentisate dioxygenase family.</text>
</comment>
<dbReference type="SUPFAM" id="SSF51182">
    <property type="entry name" value="RmlC-like cupins"/>
    <property type="match status" value="1"/>
</dbReference>
<evidence type="ECO:0000256" key="7">
    <source>
        <dbReference type="ARBA" id="ARBA00022964"/>
    </source>
</evidence>
<evidence type="ECO:0000259" key="13">
    <source>
        <dbReference type="Pfam" id="PF20510"/>
    </source>
</evidence>
<keyword evidence="7 14" id="KW-0223">Dioxygenase</keyword>
<protein>
    <recommendedName>
        <fullName evidence="4">homogentisate 1,2-dioxygenase</fullName>
        <ecNumber evidence="4">1.13.11.5</ecNumber>
    </recommendedName>
</protein>